<keyword evidence="6" id="KW-0539">Nucleus</keyword>
<dbReference type="GO" id="GO:0005634">
    <property type="term" value="C:nucleus"/>
    <property type="evidence" value="ECO:0007669"/>
    <property type="project" value="UniProtKB-SubCell"/>
</dbReference>
<evidence type="ECO:0000256" key="5">
    <source>
        <dbReference type="ARBA" id="ARBA00022737"/>
    </source>
</evidence>
<dbReference type="InParanoid" id="A0A0C2SVZ3"/>
<evidence type="ECO:0000259" key="7">
    <source>
        <dbReference type="Pfam" id="PF08389"/>
    </source>
</evidence>
<organism evidence="8 9">
    <name type="scientific">Amanita muscaria (strain Koide BX008)</name>
    <dbReference type="NCBI Taxonomy" id="946122"/>
    <lineage>
        <taxon>Eukaryota</taxon>
        <taxon>Fungi</taxon>
        <taxon>Dikarya</taxon>
        <taxon>Basidiomycota</taxon>
        <taxon>Agaricomycotina</taxon>
        <taxon>Agaricomycetes</taxon>
        <taxon>Agaricomycetidae</taxon>
        <taxon>Agaricales</taxon>
        <taxon>Pluteineae</taxon>
        <taxon>Amanitaceae</taxon>
        <taxon>Amanita</taxon>
    </lineage>
</organism>
<dbReference type="HOGENOM" id="CLU_005996_3_0_1"/>
<evidence type="ECO:0000256" key="3">
    <source>
        <dbReference type="ARBA" id="ARBA00016020"/>
    </source>
</evidence>
<proteinExistence type="inferred from homology"/>
<dbReference type="Pfam" id="PF08389">
    <property type="entry name" value="Xpo1"/>
    <property type="match status" value="1"/>
</dbReference>
<protein>
    <recommendedName>
        <fullName evidence="3">Importin-13</fullName>
    </recommendedName>
</protein>
<evidence type="ECO:0000256" key="1">
    <source>
        <dbReference type="ARBA" id="ARBA00004123"/>
    </source>
</evidence>
<dbReference type="InterPro" id="IPR011989">
    <property type="entry name" value="ARM-like"/>
</dbReference>
<dbReference type="STRING" id="946122.A0A0C2SVZ3"/>
<dbReference type="Pfam" id="PF18806">
    <property type="entry name" value="Importin_rep_3"/>
    <property type="match status" value="1"/>
</dbReference>
<evidence type="ECO:0000256" key="4">
    <source>
        <dbReference type="ARBA" id="ARBA00022448"/>
    </source>
</evidence>
<evidence type="ECO:0000313" key="8">
    <source>
        <dbReference type="EMBL" id="KIL58274.1"/>
    </source>
</evidence>
<evidence type="ECO:0000256" key="6">
    <source>
        <dbReference type="ARBA" id="ARBA00023242"/>
    </source>
</evidence>
<dbReference type="FunCoup" id="A0A0C2SVZ3">
    <property type="interactions" value="213"/>
</dbReference>
<sequence>MLDTSFLPPLSQQDIECAIQLIQQAYAAPASPDDLKRLQHELFEMQKRYEAWGLIIPLLEHEDTNVQFFGAHTAQVKIARDWEQFPSQNAEGIKNVVVQLTAHAITARRSKIILRKLFVALTSLALKLVPGRLPTRWPDWIMACVTMFSGLGSPMESVHDFLAIVAEEVGSADLLGSSKLQIQQTLTDSIPMVTHAINTTLESLPVSTALEIQSAIKCFQAWITLLPTNDIIRLVPTLISLLDPTREDDSIFLVSSEALQEIVSKSALSDGSGSKTLTEPLLIWADQVGNQIVQQSVVSGVEVSSISHSLCQLLVALGDHSTSYLALNITSRVIVTEAGGVGANKTRGHLVQTYLKLLLAYTGFPGYYGVDEEESEMTLGFWYLFQETLWTTDFSGDGGDEGDDTCTAERSNTPEQVVMARAVYFEVVKVLRRKAIFPPSGSNWTKDQLEKFQVYRRDIGDTLINAYYVLRDDMLVYYINNLAERLASIQHRSEWQAPTLHCIMSIQEAMDMEKTPYLSRLFGPDILGRLPTSGRSRIRKTMLNVIGVYSSWFATQPLNEPPPTNLLLSALNYIIPALEDPNLCLHAANALRNLCDANRKALAPHISLFGELHARMDHIPDSEKSKLVQSITSIIQALQPDEEITPIEAIIQPIIQKLTSALQSSVALPDQARSMAVLHLETLSGVAKGLTRINEDVFGTDDDPVVKEELEKIQNARVDLRMIKIREDIYGILRSVVDFWSTDAGVSHALSDLFKSITCLPHDITLISLPAGPLLELVCFAVQRHLTAAWLSLATILISQLNPPPVFSSTPKISPPPEAHAVVVAALPILLECSLNFLSQPGAMVANPDIVQEFFSCMDRVTHDFTNTLYSLPPGALDTLIQCAIRALSLQERYSLVSACTFLTSLIHRSSANEELLQHRRQLLQAHGRTIVRAILEGFAAVAPRSAMPNLIEMLAALLNRSENLGGTSSPTSWMTEILFANDFVPSKATPEAKNRFIKAVVGSRSLKRIRDAAQEFTLVARGLEGSNFGVATLTM</sequence>
<evidence type="ECO:0000256" key="2">
    <source>
        <dbReference type="ARBA" id="ARBA00007991"/>
    </source>
</evidence>
<keyword evidence="4" id="KW-0813">Transport</keyword>
<dbReference type="PANTHER" id="PTHR12363">
    <property type="entry name" value="TRANSPORTIN 3 AND IMPORTIN 13"/>
    <property type="match status" value="1"/>
</dbReference>
<dbReference type="InterPro" id="IPR013598">
    <property type="entry name" value="Exportin-1/Importin-b-like"/>
</dbReference>
<dbReference type="OrthoDB" id="2016913at2759"/>
<comment type="similarity">
    <text evidence="2">Belongs to the importin beta family.</text>
</comment>
<reference evidence="8 9" key="1">
    <citation type="submission" date="2014-04" db="EMBL/GenBank/DDBJ databases">
        <title>Evolutionary Origins and Diversification of the Mycorrhizal Mutualists.</title>
        <authorList>
            <consortium name="DOE Joint Genome Institute"/>
            <consortium name="Mycorrhizal Genomics Consortium"/>
            <person name="Kohler A."/>
            <person name="Kuo A."/>
            <person name="Nagy L.G."/>
            <person name="Floudas D."/>
            <person name="Copeland A."/>
            <person name="Barry K.W."/>
            <person name="Cichocki N."/>
            <person name="Veneault-Fourrey C."/>
            <person name="LaButti K."/>
            <person name="Lindquist E.A."/>
            <person name="Lipzen A."/>
            <person name="Lundell T."/>
            <person name="Morin E."/>
            <person name="Murat C."/>
            <person name="Riley R."/>
            <person name="Ohm R."/>
            <person name="Sun H."/>
            <person name="Tunlid A."/>
            <person name="Henrissat B."/>
            <person name="Grigoriev I.V."/>
            <person name="Hibbett D.S."/>
            <person name="Martin F."/>
        </authorList>
    </citation>
    <scope>NUCLEOTIDE SEQUENCE [LARGE SCALE GENOMIC DNA]</scope>
    <source>
        <strain evidence="8 9">Koide BX008</strain>
    </source>
</reference>
<dbReference type="GO" id="GO:0006606">
    <property type="term" value="P:protein import into nucleus"/>
    <property type="evidence" value="ECO:0007669"/>
    <property type="project" value="TreeGrafter"/>
</dbReference>
<dbReference type="InterPro" id="IPR051345">
    <property type="entry name" value="Importin_beta-like_NTR"/>
</dbReference>
<accession>A0A0C2SVZ3</accession>
<keyword evidence="5" id="KW-0677">Repeat</keyword>
<dbReference type="InterPro" id="IPR040520">
    <property type="entry name" value="Importin_rep_3"/>
</dbReference>
<keyword evidence="9" id="KW-1185">Reference proteome</keyword>
<dbReference type="Gene3D" id="1.25.10.10">
    <property type="entry name" value="Leucine-rich Repeat Variant"/>
    <property type="match status" value="1"/>
</dbReference>
<gene>
    <name evidence="8" type="ORF">M378DRAFT_86719</name>
</gene>
<dbReference type="SUPFAM" id="SSF48371">
    <property type="entry name" value="ARM repeat"/>
    <property type="match status" value="1"/>
</dbReference>
<dbReference type="PANTHER" id="PTHR12363:SF33">
    <property type="entry name" value="IMPORTIN-13"/>
    <property type="match status" value="1"/>
</dbReference>
<dbReference type="Pfam" id="PF18773">
    <property type="entry name" value="Importin_rep"/>
    <property type="match status" value="1"/>
</dbReference>
<dbReference type="InterPro" id="IPR040709">
    <property type="entry name" value="Importin_rep_1"/>
</dbReference>
<comment type="subcellular location">
    <subcellularLocation>
        <location evidence="1">Nucleus</location>
    </subcellularLocation>
</comment>
<dbReference type="InterPro" id="IPR016024">
    <property type="entry name" value="ARM-type_fold"/>
</dbReference>
<dbReference type="EMBL" id="KN818342">
    <property type="protein sequence ID" value="KIL58274.1"/>
    <property type="molecule type" value="Genomic_DNA"/>
</dbReference>
<dbReference type="AlphaFoldDB" id="A0A0C2SVZ3"/>
<name>A0A0C2SVZ3_AMAMK</name>
<evidence type="ECO:0000313" key="9">
    <source>
        <dbReference type="Proteomes" id="UP000054549"/>
    </source>
</evidence>
<feature type="domain" description="Exportin-1/Importin-beta-like" evidence="7">
    <location>
        <begin position="111"/>
        <end position="243"/>
    </location>
</feature>
<dbReference type="GO" id="GO:0005737">
    <property type="term" value="C:cytoplasm"/>
    <property type="evidence" value="ECO:0007669"/>
    <property type="project" value="TreeGrafter"/>
</dbReference>
<dbReference type="Proteomes" id="UP000054549">
    <property type="component" value="Unassembled WGS sequence"/>
</dbReference>